<evidence type="ECO:0000256" key="4">
    <source>
        <dbReference type="ARBA" id="ARBA00023136"/>
    </source>
</evidence>
<keyword evidence="2 5" id="KW-0812">Transmembrane</keyword>
<evidence type="ECO:0000256" key="2">
    <source>
        <dbReference type="ARBA" id="ARBA00022692"/>
    </source>
</evidence>
<evidence type="ECO:0000256" key="5">
    <source>
        <dbReference type="SAM" id="Phobius"/>
    </source>
</evidence>
<keyword evidence="3 5" id="KW-1133">Transmembrane helix</keyword>
<dbReference type="RefSeq" id="WP_386739533.1">
    <property type="nucleotide sequence ID" value="NZ_JBHSMG010000001.1"/>
</dbReference>
<comment type="caution">
    <text evidence="6">The sequence shown here is derived from an EMBL/GenBank/DDBJ whole genome shotgun (WGS) entry which is preliminary data.</text>
</comment>
<organism evidence="6 7">
    <name type="scientific">Lysinimonas soli</name>
    <dbReference type="NCBI Taxonomy" id="1074233"/>
    <lineage>
        <taxon>Bacteria</taxon>
        <taxon>Bacillati</taxon>
        <taxon>Actinomycetota</taxon>
        <taxon>Actinomycetes</taxon>
        <taxon>Micrococcales</taxon>
        <taxon>Microbacteriaceae</taxon>
        <taxon>Lysinimonas</taxon>
    </lineage>
</organism>
<name>A0ABW0NND9_9MICO</name>
<reference evidence="7" key="1">
    <citation type="journal article" date="2019" name="Int. J. Syst. Evol. Microbiol.">
        <title>The Global Catalogue of Microorganisms (GCM) 10K type strain sequencing project: providing services to taxonomists for standard genome sequencing and annotation.</title>
        <authorList>
            <consortium name="The Broad Institute Genomics Platform"/>
            <consortium name="The Broad Institute Genome Sequencing Center for Infectious Disease"/>
            <person name="Wu L."/>
            <person name="Ma J."/>
        </authorList>
    </citation>
    <scope>NUCLEOTIDE SEQUENCE [LARGE SCALE GENOMIC DNA]</scope>
    <source>
        <strain evidence="7">CGMCC 4.6997</strain>
    </source>
</reference>
<dbReference type="EMBL" id="JBHSMG010000001">
    <property type="protein sequence ID" value="MFC5501869.1"/>
    <property type="molecule type" value="Genomic_DNA"/>
</dbReference>
<dbReference type="InterPro" id="IPR019109">
    <property type="entry name" value="MamF_MmsF"/>
</dbReference>
<evidence type="ECO:0000313" key="7">
    <source>
        <dbReference type="Proteomes" id="UP001596039"/>
    </source>
</evidence>
<gene>
    <name evidence="6" type="ORF">ACFPJ4_06400</name>
</gene>
<comment type="subcellular location">
    <subcellularLocation>
        <location evidence="1">Membrane</location>
        <topology evidence="1">Multi-pass membrane protein</topology>
    </subcellularLocation>
</comment>
<dbReference type="Proteomes" id="UP001596039">
    <property type="component" value="Unassembled WGS sequence"/>
</dbReference>
<accession>A0ABW0NND9</accession>
<dbReference type="Pfam" id="PF09685">
    <property type="entry name" value="MamF_MmsF"/>
    <property type="match status" value="1"/>
</dbReference>
<keyword evidence="4 5" id="KW-0472">Membrane</keyword>
<evidence type="ECO:0000313" key="6">
    <source>
        <dbReference type="EMBL" id="MFC5501869.1"/>
    </source>
</evidence>
<evidence type="ECO:0000256" key="3">
    <source>
        <dbReference type="ARBA" id="ARBA00022989"/>
    </source>
</evidence>
<feature type="transmembrane region" description="Helical" evidence="5">
    <location>
        <begin position="66"/>
        <end position="83"/>
    </location>
</feature>
<keyword evidence="7" id="KW-1185">Reference proteome</keyword>
<sequence length="132" mass="14279">MTEPAPAAPQPAAPLTEAEDKQWASFAHFGNIILLLPALIIYLVFKDRGPKVAVEGKEALNWTINVTGIIIAGNIVNLILGFIPVVGWILALLITLVIWAVIIVNIIFAILGGVKVNGGGSYRYPVNIRWIK</sequence>
<feature type="transmembrane region" description="Helical" evidence="5">
    <location>
        <begin position="89"/>
        <end position="114"/>
    </location>
</feature>
<feature type="transmembrane region" description="Helical" evidence="5">
    <location>
        <begin position="23"/>
        <end position="45"/>
    </location>
</feature>
<proteinExistence type="predicted"/>
<protein>
    <submittedName>
        <fullName evidence="6">DUF4870 domain-containing protein</fullName>
    </submittedName>
</protein>
<evidence type="ECO:0000256" key="1">
    <source>
        <dbReference type="ARBA" id="ARBA00004141"/>
    </source>
</evidence>